<organism evidence="1 2">
    <name type="scientific">Roseibium aggregatum (strain ATCC 25650 / DSM 13394 / JCM 20685 / NBRC 16684 / NCIMB 2208 / IAM 12614 / B1)</name>
    <name type="common">Stappia aggregata</name>
    <dbReference type="NCBI Taxonomy" id="384765"/>
    <lineage>
        <taxon>Bacteria</taxon>
        <taxon>Pseudomonadati</taxon>
        <taxon>Pseudomonadota</taxon>
        <taxon>Alphaproteobacteria</taxon>
        <taxon>Hyphomicrobiales</taxon>
        <taxon>Stappiaceae</taxon>
        <taxon>Roseibium</taxon>
    </lineage>
</organism>
<proteinExistence type="predicted"/>
<dbReference type="AlphaFoldDB" id="A0NLK5"/>
<dbReference type="Proteomes" id="UP000004848">
    <property type="component" value="Unassembled WGS sequence"/>
</dbReference>
<name>A0NLK5_ROSAI</name>
<protein>
    <submittedName>
        <fullName evidence="1">Uncharacterized protein</fullName>
    </submittedName>
</protein>
<evidence type="ECO:0000313" key="1">
    <source>
        <dbReference type="EMBL" id="EAV45950.1"/>
    </source>
</evidence>
<gene>
    <name evidence="1" type="ORF">SIAM614_08988</name>
</gene>
<comment type="caution">
    <text evidence="1">The sequence shown here is derived from an EMBL/GenBank/DDBJ whole genome shotgun (WGS) entry which is preliminary data.</text>
</comment>
<reference evidence="1 2" key="1">
    <citation type="submission" date="2006-05" db="EMBL/GenBank/DDBJ databases">
        <authorList>
            <person name="King G."/>
            <person name="Ferriera S."/>
            <person name="Johnson J."/>
            <person name="Kravitz S."/>
            <person name="Beeson K."/>
            <person name="Sutton G."/>
            <person name="Rogers Y.-H."/>
            <person name="Friedman R."/>
            <person name="Frazier M."/>
            <person name="Venter J.C."/>
        </authorList>
    </citation>
    <scope>NUCLEOTIDE SEQUENCE [LARGE SCALE GENOMIC DNA]</scope>
    <source>
        <strain evidence="2">ATCC 25650 / DSM 13394 / JCM 20685 / NBRC 16684 / NCIMB 2208 / IAM 12614 / B1</strain>
    </source>
</reference>
<sequence>MRTSGKVRPADFAIARFHEAF</sequence>
<accession>A0NLK5</accession>
<dbReference type="EMBL" id="AAUW01000001">
    <property type="protein sequence ID" value="EAV45950.1"/>
    <property type="molecule type" value="Genomic_DNA"/>
</dbReference>
<evidence type="ECO:0000313" key="2">
    <source>
        <dbReference type="Proteomes" id="UP000004848"/>
    </source>
</evidence>